<dbReference type="InterPro" id="IPR036097">
    <property type="entry name" value="HisK_dim/P_sf"/>
</dbReference>
<proteinExistence type="predicted"/>
<evidence type="ECO:0000259" key="6">
    <source>
        <dbReference type="PROSITE" id="PS50109"/>
    </source>
</evidence>
<evidence type="ECO:0000313" key="8">
    <source>
        <dbReference type="EMBL" id="MFC3832023.1"/>
    </source>
</evidence>
<dbReference type="EMBL" id="JBHRZG010000003">
    <property type="protein sequence ID" value="MFC3832023.1"/>
    <property type="molecule type" value="Genomic_DNA"/>
</dbReference>
<dbReference type="SMART" id="SM00387">
    <property type="entry name" value="HATPase_c"/>
    <property type="match status" value="1"/>
</dbReference>
<dbReference type="SMART" id="SM00091">
    <property type="entry name" value="PAS"/>
    <property type="match status" value="1"/>
</dbReference>
<dbReference type="GO" id="GO:0005524">
    <property type="term" value="F:ATP binding"/>
    <property type="evidence" value="ECO:0007669"/>
    <property type="project" value="UniProtKB-KW"/>
</dbReference>
<organism evidence="8 9">
    <name type="scientific">Deinococcus rufus</name>
    <dbReference type="NCBI Taxonomy" id="2136097"/>
    <lineage>
        <taxon>Bacteria</taxon>
        <taxon>Thermotogati</taxon>
        <taxon>Deinococcota</taxon>
        <taxon>Deinococci</taxon>
        <taxon>Deinococcales</taxon>
        <taxon>Deinococcaceae</taxon>
        <taxon>Deinococcus</taxon>
    </lineage>
</organism>
<keyword evidence="8" id="KW-0067">ATP-binding</keyword>
<accession>A0ABV7Z4L8</accession>
<dbReference type="EC" id="2.7.13.3" evidence="2"/>
<dbReference type="InterPro" id="IPR005467">
    <property type="entry name" value="His_kinase_dom"/>
</dbReference>
<feature type="domain" description="PAC" evidence="7">
    <location>
        <begin position="82"/>
        <end position="134"/>
    </location>
</feature>
<sequence>MTAEPVAHGVRDPGTEWYDRLPLPVWGADGAGRITFVNAAWSDVTGPEGSRVGVPFTQAVHPDDRAAALAAWEQAQRSGQPYRAQFRLRRHDGAYRTVQADGRPHLDPQGGGPTWVTMCTDIHDHAQEHHELASRAAMLQDIVDANADCIKVLSPDARLMSMNVGGMRVMEVDDFNACLNAVWPEFWQGDTRPLVEAALAAARAGGVGRFEGYCPTLKGSPRWWDVTITPIRNTSGEIVNLLATSRDITARRQSETALRDLNAELEARVNARTRDLNDTVTQLQRSNTELERFAYIAAHDLQEPIRTVTSFADILASRYAAQLDARGLKYLEFVQSGAGRMKSLVDDLLTYSRLTHIRPSLGPLEMAEPFEEALGRLRGRLGETGATVTHGALPGVLGDGPQLAQVFQNLIGNAVKFARSGVPPRVHLEAHQDGEFWRITVADNGIGMDAQYLKRIFEMFQRLHSRDEYEGTGLGLSVCQKIVEAHGGTIWASSEPGTGSTFTFTLRAALPPPPAGETGAAP</sequence>
<dbReference type="Gene3D" id="1.10.287.130">
    <property type="match status" value="1"/>
</dbReference>
<dbReference type="Pfam" id="PF00512">
    <property type="entry name" value="HisKA"/>
    <property type="match status" value="1"/>
</dbReference>
<keyword evidence="3" id="KW-0597">Phosphoprotein</keyword>
<keyword evidence="4" id="KW-0808">Transferase</keyword>
<dbReference type="NCBIfam" id="TIGR00229">
    <property type="entry name" value="sensory_box"/>
    <property type="match status" value="1"/>
</dbReference>
<evidence type="ECO:0000313" key="9">
    <source>
        <dbReference type="Proteomes" id="UP001595803"/>
    </source>
</evidence>
<evidence type="ECO:0000259" key="7">
    <source>
        <dbReference type="PROSITE" id="PS50113"/>
    </source>
</evidence>
<dbReference type="PROSITE" id="PS50113">
    <property type="entry name" value="PAC"/>
    <property type="match status" value="2"/>
</dbReference>
<dbReference type="InterPro" id="IPR000700">
    <property type="entry name" value="PAS-assoc_C"/>
</dbReference>
<dbReference type="Gene3D" id="3.30.565.10">
    <property type="entry name" value="Histidine kinase-like ATPase, C-terminal domain"/>
    <property type="match status" value="1"/>
</dbReference>
<dbReference type="InterPro" id="IPR004358">
    <property type="entry name" value="Sig_transdc_His_kin-like_C"/>
</dbReference>
<dbReference type="SMART" id="SM00388">
    <property type="entry name" value="HisKA"/>
    <property type="match status" value="1"/>
</dbReference>
<dbReference type="SMART" id="SM00086">
    <property type="entry name" value="PAC"/>
    <property type="match status" value="2"/>
</dbReference>
<evidence type="ECO:0000256" key="4">
    <source>
        <dbReference type="ARBA" id="ARBA00022679"/>
    </source>
</evidence>
<name>A0ABV7Z4L8_9DEIO</name>
<comment type="catalytic activity">
    <reaction evidence="1">
        <text>ATP + protein L-histidine = ADP + protein N-phospho-L-histidine.</text>
        <dbReference type="EC" id="2.7.13.3"/>
    </reaction>
</comment>
<keyword evidence="5" id="KW-0418">Kinase</keyword>
<dbReference type="InterPro" id="IPR003594">
    <property type="entry name" value="HATPase_dom"/>
</dbReference>
<protein>
    <recommendedName>
        <fullName evidence="2">histidine kinase</fullName>
        <ecNumber evidence="2">2.7.13.3</ecNumber>
    </recommendedName>
</protein>
<dbReference type="PANTHER" id="PTHR43304:SF1">
    <property type="entry name" value="PAC DOMAIN-CONTAINING PROTEIN"/>
    <property type="match status" value="1"/>
</dbReference>
<evidence type="ECO:0000256" key="5">
    <source>
        <dbReference type="ARBA" id="ARBA00022777"/>
    </source>
</evidence>
<dbReference type="PROSITE" id="PS50109">
    <property type="entry name" value="HIS_KIN"/>
    <property type="match status" value="1"/>
</dbReference>
<dbReference type="Pfam" id="PF02518">
    <property type="entry name" value="HATPase_c"/>
    <property type="match status" value="1"/>
</dbReference>
<dbReference type="RefSeq" id="WP_322472880.1">
    <property type="nucleotide sequence ID" value="NZ_JBHRZG010000003.1"/>
</dbReference>
<comment type="caution">
    <text evidence="8">The sequence shown here is derived from an EMBL/GenBank/DDBJ whole genome shotgun (WGS) entry which is preliminary data.</text>
</comment>
<keyword evidence="9" id="KW-1185">Reference proteome</keyword>
<dbReference type="SUPFAM" id="SSF55785">
    <property type="entry name" value="PYP-like sensor domain (PAS domain)"/>
    <property type="match status" value="2"/>
</dbReference>
<dbReference type="SUPFAM" id="SSF55874">
    <property type="entry name" value="ATPase domain of HSP90 chaperone/DNA topoisomerase II/histidine kinase"/>
    <property type="match status" value="1"/>
</dbReference>
<evidence type="ECO:0000256" key="3">
    <source>
        <dbReference type="ARBA" id="ARBA00022553"/>
    </source>
</evidence>
<dbReference type="InterPro" id="IPR035965">
    <property type="entry name" value="PAS-like_dom_sf"/>
</dbReference>
<dbReference type="InterPro" id="IPR003661">
    <property type="entry name" value="HisK_dim/P_dom"/>
</dbReference>
<dbReference type="CDD" id="cd00130">
    <property type="entry name" value="PAS"/>
    <property type="match status" value="1"/>
</dbReference>
<dbReference type="PRINTS" id="PR00344">
    <property type="entry name" value="BCTRLSENSOR"/>
</dbReference>
<dbReference type="Pfam" id="PF08447">
    <property type="entry name" value="PAS_3"/>
    <property type="match status" value="1"/>
</dbReference>
<dbReference type="Gene3D" id="3.30.450.20">
    <property type="entry name" value="PAS domain"/>
    <property type="match status" value="2"/>
</dbReference>
<evidence type="ECO:0000256" key="2">
    <source>
        <dbReference type="ARBA" id="ARBA00012438"/>
    </source>
</evidence>
<dbReference type="InterPro" id="IPR000014">
    <property type="entry name" value="PAS"/>
</dbReference>
<evidence type="ECO:0000256" key="1">
    <source>
        <dbReference type="ARBA" id="ARBA00000085"/>
    </source>
</evidence>
<dbReference type="InterPro" id="IPR036890">
    <property type="entry name" value="HATPase_C_sf"/>
</dbReference>
<dbReference type="InterPro" id="IPR052162">
    <property type="entry name" value="Sensor_kinase/Photoreceptor"/>
</dbReference>
<gene>
    <name evidence="8" type="ORF">ACFOSB_04060</name>
</gene>
<dbReference type="InterPro" id="IPR013656">
    <property type="entry name" value="PAS_4"/>
</dbReference>
<dbReference type="Pfam" id="PF08448">
    <property type="entry name" value="PAS_4"/>
    <property type="match status" value="1"/>
</dbReference>
<keyword evidence="8" id="KW-0547">Nucleotide-binding</keyword>
<feature type="domain" description="PAC" evidence="7">
    <location>
        <begin position="208"/>
        <end position="260"/>
    </location>
</feature>
<reference evidence="9" key="1">
    <citation type="journal article" date="2019" name="Int. J. Syst. Evol. Microbiol.">
        <title>The Global Catalogue of Microorganisms (GCM) 10K type strain sequencing project: providing services to taxonomists for standard genome sequencing and annotation.</title>
        <authorList>
            <consortium name="The Broad Institute Genomics Platform"/>
            <consortium name="The Broad Institute Genome Sequencing Center for Infectious Disease"/>
            <person name="Wu L."/>
            <person name="Ma J."/>
        </authorList>
    </citation>
    <scope>NUCLEOTIDE SEQUENCE [LARGE SCALE GENOMIC DNA]</scope>
    <source>
        <strain evidence="9">CCTCC AB 2017081</strain>
    </source>
</reference>
<dbReference type="InterPro" id="IPR001610">
    <property type="entry name" value="PAC"/>
</dbReference>
<dbReference type="SUPFAM" id="SSF47384">
    <property type="entry name" value="Homodimeric domain of signal transducing histidine kinase"/>
    <property type="match status" value="1"/>
</dbReference>
<feature type="domain" description="Histidine kinase" evidence="6">
    <location>
        <begin position="296"/>
        <end position="510"/>
    </location>
</feature>
<dbReference type="CDD" id="cd00082">
    <property type="entry name" value="HisKA"/>
    <property type="match status" value="1"/>
</dbReference>
<dbReference type="PANTHER" id="PTHR43304">
    <property type="entry name" value="PHYTOCHROME-LIKE PROTEIN CPH1"/>
    <property type="match status" value="1"/>
</dbReference>
<dbReference type="InterPro" id="IPR013655">
    <property type="entry name" value="PAS_fold_3"/>
</dbReference>
<dbReference type="Proteomes" id="UP001595803">
    <property type="component" value="Unassembled WGS sequence"/>
</dbReference>